<dbReference type="PANTHER" id="PTHR35936:SF19">
    <property type="entry name" value="AMINO-ACID-BINDING PROTEIN YXEM-RELATED"/>
    <property type="match status" value="1"/>
</dbReference>
<sequence length="294" mass="31203">MKNRSAARATTLAKPLPARSMAALSLRVFGAVIALMALTTALFAQERTVNDPNLVTPGKLTVGTGDPVYAPWMLNNDPAGGEGFENGLVYALAAEMGFAPGDVVWTGNSFDQTIAPGPKDFDFAIQQISVTGARAQVVTFSDVYYQPEKAVIALPGSPVIDATSFDDLRTARWGVTLGTTDADYLENILGISDAAVYSQQVDVFLAMQSGQIDATVFALPSALFVTAVQVPDAEITALLPSDANDRGHGLLFEYDNPLVDWVNDALTNVIDAGTIEELKATYLVSDPDLPVISE</sequence>
<dbReference type="AlphaFoldDB" id="A0A1H2RX94"/>
<dbReference type="EMBL" id="FNOM01000001">
    <property type="protein sequence ID" value="SDW23915.1"/>
    <property type="molecule type" value="Genomic_DNA"/>
</dbReference>
<evidence type="ECO:0000313" key="4">
    <source>
        <dbReference type="Proteomes" id="UP000198539"/>
    </source>
</evidence>
<dbReference type="Gene3D" id="3.40.190.10">
    <property type="entry name" value="Periplasmic binding protein-like II"/>
    <property type="match status" value="2"/>
</dbReference>
<keyword evidence="4" id="KW-1185">Reference proteome</keyword>
<evidence type="ECO:0000313" key="3">
    <source>
        <dbReference type="EMBL" id="SDW23915.1"/>
    </source>
</evidence>
<reference evidence="3 4" key="1">
    <citation type="submission" date="2016-10" db="EMBL/GenBank/DDBJ databases">
        <authorList>
            <person name="de Groot N.N."/>
        </authorList>
    </citation>
    <scope>NUCLEOTIDE SEQUENCE [LARGE SCALE GENOMIC DNA]</scope>
    <source>
        <strain evidence="3 4">CGMCC 1.8894</strain>
    </source>
</reference>
<name>A0A1H2RX94_9RHOB</name>
<dbReference type="RefSeq" id="WP_092884909.1">
    <property type="nucleotide sequence ID" value="NZ_CP061498.1"/>
</dbReference>
<gene>
    <name evidence="3" type="ORF">SAMN04488238_101441</name>
</gene>
<organism evidence="3 4">
    <name type="scientific">Roseicitreum antarcticum</name>
    <dbReference type="NCBI Taxonomy" id="564137"/>
    <lineage>
        <taxon>Bacteria</taxon>
        <taxon>Pseudomonadati</taxon>
        <taxon>Pseudomonadota</taxon>
        <taxon>Alphaproteobacteria</taxon>
        <taxon>Rhodobacterales</taxon>
        <taxon>Paracoccaceae</taxon>
        <taxon>Roseicitreum</taxon>
    </lineage>
</organism>
<dbReference type="PANTHER" id="PTHR35936">
    <property type="entry name" value="MEMBRANE-BOUND LYTIC MUREIN TRANSGLYCOSYLASE F"/>
    <property type="match status" value="1"/>
</dbReference>
<accession>A0A1H2RX94</accession>
<dbReference type="SUPFAM" id="SSF53850">
    <property type="entry name" value="Periplasmic binding protein-like II"/>
    <property type="match status" value="1"/>
</dbReference>
<protein>
    <submittedName>
        <fullName evidence="3">Amino acid ABC transporter substrate-binding protein, PAAT family</fullName>
    </submittedName>
</protein>
<evidence type="ECO:0000259" key="2">
    <source>
        <dbReference type="SMART" id="SM00062"/>
    </source>
</evidence>
<evidence type="ECO:0000256" key="1">
    <source>
        <dbReference type="ARBA" id="ARBA00022729"/>
    </source>
</evidence>
<dbReference type="STRING" id="564137.SAMN04488238_101441"/>
<dbReference type="CDD" id="cd13530">
    <property type="entry name" value="PBP2_peptides_like"/>
    <property type="match status" value="1"/>
</dbReference>
<dbReference type="SMART" id="SM00062">
    <property type="entry name" value="PBPb"/>
    <property type="match status" value="1"/>
</dbReference>
<dbReference type="OrthoDB" id="9807134at2"/>
<dbReference type="Pfam" id="PF00497">
    <property type="entry name" value="SBP_bac_3"/>
    <property type="match status" value="1"/>
</dbReference>
<keyword evidence="1" id="KW-0732">Signal</keyword>
<feature type="domain" description="Solute-binding protein family 3/N-terminal" evidence="2">
    <location>
        <begin position="59"/>
        <end position="286"/>
    </location>
</feature>
<dbReference type="Proteomes" id="UP000198539">
    <property type="component" value="Unassembled WGS sequence"/>
</dbReference>
<proteinExistence type="predicted"/>
<dbReference type="InterPro" id="IPR001638">
    <property type="entry name" value="Solute-binding_3/MltF_N"/>
</dbReference>